<geneLocation type="plasmid" evidence="12 13">
    <name>unnamed3</name>
</geneLocation>
<dbReference type="Gene3D" id="3.30.450.20">
    <property type="entry name" value="PAS domain"/>
    <property type="match status" value="1"/>
</dbReference>
<name>A0A2Z4YSD0_RHILE</name>
<evidence type="ECO:0000313" key="13">
    <source>
        <dbReference type="Proteomes" id="UP000251166"/>
    </source>
</evidence>
<organism evidence="12 13">
    <name type="scientific">Rhizobium leguminosarum</name>
    <dbReference type="NCBI Taxonomy" id="384"/>
    <lineage>
        <taxon>Bacteria</taxon>
        <taxon>Pseudomonadati</taxon>
        <taxon>Pseudomonadota</taxon>
        <taxon>Alphaproteobacteria</taxon>
        <taxon>Hyphomicrobiales</taxon>
        <taxon>Rhizobiaceae</taxon>
        <taxon>Rhizobium/Agrobacterium group</taxon>
        <taxon>Rhizobium</taxon>
    </lineage>
</organism>
<dbReference type="CDD" id="cd16917">
    <property type="entry name" value="HATPase_UhpB-NarQ-NarX-like"/>
    <property type="match status" value="1"/>
</dbReference>
<dbReference type="GO" id="GO:0016020">
    <property type="term" value="C:membrane"/>
    <property type="evidence" value="ECO:0007669"/>
    <property type="project" value="InterPro"/>
</dbReference>
<keyword evidence="9" id="KW-0732">Signal</keyword>
<evidence type="ECO:0000256" key="3">
    <source>
        <dbReference type="ARBA" id="ARBA00022553"/>
    </source>
</evidence>
<proteinExistence type="predicted"/>
<dbReference type="InterPro" id="IPR005467">
    <property type="entry name" value="His_kinase_dom"/>
</dbReference>
<keyword evidence="4" id="KW-0808">Transferase</keyword>
<feature type="domain" description="PAC" evidence="11">
    <location>
        <begin position="356"/>
        <end position="408"/>
    </location>
</feature>
<dbReference type="Pfam" id="PF02518">
    <property type="entry name" value="HATPase_c"/>
    <property type="match status" value="1"/>
</dbReference>
<dbReference type="Gene3D" id="2.10.70.100">
    <property type="match status" value="1"/>
</dbReference>
<evidence type="ECO:0000256" key="1">
    <source>
        <dbReference type="ARBA" id="ARBA00000085"/>
    </source>
</evidence>
<dbReference type="PROSITE" id="PS50109">
    <property type="entry name" value="HIS_KIN"/>
    <property type="match status" value="1"/>
</dbReference>
<dbReference type="Pfam" id="PF07730">
    <property type="entry name" value="HisKA_3"/>
    <property type="match status" value="1"/>
</dbReference>
<dbReference type="InterPro" id="IPR003594">
    <property type="entry name" value="HATPase_dom"/>
</dbReference>
<dbReference type="InterPro" id="IPR013655">
    <property type="entry name" value="PAS_fold_3"/>
</dbReference>
<evidence type="ECO:0000256" key="6">
    <source>
        <dbReference type="ARBA" id="ARBA00022777"/>
    </source>
</evidence>
<dbReference type="PANTHER" id="PTHR24421:SF10">
    <property type="entry name" value="NITRATE_NITRITE SENSOR PROTEIN NARQ"/>
    <property type="match status" value="1"/>
</dbReference>
<dbReference type="RefSeq" id="WP_112908159.1">
    <property type="nucleotide sequence ID" value="NZ_CP030763.1"/>
</dbReference>
<dbReference type="InterPro" id="IPR036890">
    <property type="entry name" value="HATPase_C_sf"/>
</dbReference>
<dbReference type="Gene3D" id="3.30.565.10">
    <property type="entry name" value="Histidine kinase-like ATPase, C-terminal domain"/>
    <property type="match status" value="1"/>
</dbReference>
<dbReference type="Pfam" id="PF08447">
    <property type="entry name" value="PAS_3"/>
    <property type="match status" value="1"/>
</dbReference>
<keyword evidence="8" id="KW-0902">Two-component regulatory system</keyword>
<dbReference type="SMART" id="SM00387">
    <property type="entry name" value="HATPase_c"/>
    <property type="match status" value="1"/>
</dbReference>
<dbReference type="PANTHER" id="PTHR24421">
    <property type="entry name" value="NITRATE/NITRITE SENSOR PROTEIN NARX-RELATED"/>
    <property type="match status" value="1"/>
</dbReference>
<dbReference type="InterPro" id="IPR050482">
    <property type="entry name" value="Sensor_HK_TwoCompSys"/>
</dbReference>
<dbReference type="InterPro" id="IPR000014">
    <property type="entry name" value="PAS"/>
</dbReference>
<dbReference type="EMBL" id="CP030763">
    <property type="protein sequence ID" value="AXA44284.1"/>
    <property type="molecule type" value="Genomic_DNA"/>
</dbReference>
<evidence type="ECO:0000256" key="7">
    <source>
        <dbReference type="ARBA" id="ARBA00022840"/>
    </source>
</evidence>
<feature type="chain" id="PRO_5016395400" description="histidine kinase" evidence="9">
    <location>
        <begin position="24"/>
        <end position="620"/>
    </location>
</feature>
<evidence type="ECO:0000259" key="11">
    <source>
        <dbReference type="PROSITE" id="PS50113"/>
    </source>
</evidence>
<feature type="domain" description="Histidine kinase" evidence="10">
    <location>
        <begin position="528"/>
        <end position="617"/>
    </location>
</feature>
<dbReference type="PROSITE" id="PS50113">
    <property type="entry name" value="PAC"/>
    <property type="match status" value="1"/>
</dbReference>
<keyword evidence="3" id="KW-0597">Phosphoprotein</keyword>
<dbReference type="GO" id="GO:0000155">
    <property type="term" value="F:phosphorelay sensor kinase activity"/>
    <property type="evidence" value="ECO:0007669"/>
    <property type="project" value="InterPro"/>
</dbReference>
<keyword evidence="7" id="KW-0067">ATP-binding</keyword>
<dbReference type="SUPFAM" id="SSF55874">
    <property type="entry name" value="ATPase domain of HSP90 chaperone/DNA topoisomerase II/histidine kinase"/>
    <property type="match status" value="1"/>
</dbReference>
<dbReference type="CDD" id="cd00130">
    <property type="entry name" value="PAS"/>
    <property type="match status" value="1"/>
</dbReference>
<evidence type="ECO:0000256" key="5">
    <source>
        <dbReference type="ARBA" id="ARBA00022741"/>
    </source>
</evidence>
<evidence type="ECO:0000256" key="9">
    <source>
        <dbReference type="SAM" id="SignalP"/>
    </source>
</evidence>
<dbReference type="GO" id="GO:0046983">
    <property type="term" value="F:protein dimerization activity"/>
    <property type="evidence" value="ECO:0007669"/>
    <property type="project" value="InterPro"/>
</dbReference>
<dbReference type="PROSITE" id="PS51257">
    <property type="entry name" value="PROKAR_LIPOPROTEIN"/>
    <property type="match status" value="1"/>
</dbReference>
<dbReference type="InterPro" id="IPR035965">
    <property type="entry name" value="PAS-like_dom_sf"/>
</dbReference>
<dbReference type="InterPro" id="IPR000700">
    <property type="entry name" value="PAS-assoc_C"/>
</dbReference>
<evidence type="ECO:0000313" key="12">
    <source>
        <dbReference type="EMBL" id="AXA44284.1"/>
    </source>
</evidence>
<comment type="catalytic activity">
    <reaction evidence="1">
        <text>ATP + protein L-histidine = ADP + protein N-phospho-L-histidine.</text>
        <dbReference type="EC" id="2.7.13.3"/>
    </reaction>
</comment>
<evidence type="ECO:0000256" key="8">
    <source>
        <dbReference type="ARBA" id="ARBA00023012"/>
    </source>
</evidence>
<dbReference type="Gene3D" id="1.20.5.1930">
    <property type="match status" value="1"/>
</dbReference>
<evidence type="ECO:0000256" key="4">
    <source>
        <dbReference type="ARBA" id="ARBA00022679"/>
    </source>
</evidence>
<reference evidence="12 13" key="1">
    <citation type="submission" date="2018-07" db="EMBL/GenBank/DDBJ databases">
        <title>Rhizobium leguminosarum strain:ATCC 14479 Genome sequencing and assembly.</title>
        <authorList>
            <person name="Chakraborty R."/>
        </authorList>
    </citation>
    <scope>NUCLEOTIDE SEQUENCE [LARGE SCALE GENOMIC DNA]</scope>
    <source>
        <strain evidence="12 13">ATCC 14479</strain>
        <plasmid evidence="13">Plasmid unnamed3</plasmid>
    </source>
</reference>
<gene>
    <name evidence="12" type="ORF">DLJ82_6313</name>
</gene>
<dbReference type="SUPFAM" id="SSF55785">
    <property type="entry name" value="PYP-like sensor domain (PAS domain)"/>
    <property type="match status" value="1"/>
</dbReference>
<accession>A0A2Z4YSD0</accession>
<keyword evidence="5" id="KW-0547">Nucleotide-binding</keyword>
<dbReference type="Proteomes" id="UP000251166">
    <property type="component" value="Plasmid unnamed3"/>
</dbReference>
<dbReference type="AlphaFoldDB" id="A0A2Z4YSD0"/>
<evidence type="ECO:0000259" key="10">
    <source>
        <dbReference type="PROSITE" id="PS50109"/>
    </source>
</evidence>
<keyword evidence="12" id="KW-0614">Plasmid</keyword>
<protein>
    <recommendedName>
        <fullName evidence="2">histidine kinase</fullName>
        <ecNumber evidence="2">2.7.13.3</ecNumber>
    </recommendedName>
</protein>
<feature type="signal peptide" evidence="9">
    <location>
        <begin position="1"/>
        <end position="23"/>
    </location>
</feature>
<dbReference type="EC" id="2.7.13.3" evidence="2"/>
<evidence type="ECO:0000256" key="2">
    <source>
        <dbReference type="ARBA" id="ARBA00012438"/>
    </source>
</evidence>
<keyword evidence="6 12" id="KW-0418">Kinase</keyword>
<sequence>MRSKLHCSVLIAVALSCLAPVQAATSAKRALLLQSFRPRFSSLNSFVYRSSTPHQWARNLPMLATAVEDRRLQASTLKANDREFLMWKACENFRRLKDGPAFEWSSRLRFTEMLLGAAALPWDAVVFCGNMVLDADGGPLKDDQVPARTPAGASVPTYARFASQIRRGGAGRSLLSGNNEMAKVANAALRIRSSEPPAEIDVPTRERGPQIFDGREHDLWEIREASPLTYSTVLFLEPTVWQKYRWPIISSIVFCVFQISFVVALREYRRRLRRQKSALDIRDDRLETTADAAGLGLWVWDIAKDHVWATECGRQLFGWKRSTSIDFERFVGAAHADDRPLFRRAVREALDGKGDFEIEHRLALPKDLSGWVTSRGHAEFGSDGKPERIRGITFDISARHQAEERARELGGRLINVYEEERSRLARELHDDISQRLAVLAIKAARGEQNAITPADGAAMRCMREELARLSEDVHSLSYRLHPSILEDLGLADALQAECDHFFELEGTPVDADISDIPEGLPSAVALCLFRVAQEALHNVGHHAAAAMVRVSVWQEQNRLCLSIKDDGTGFDTARQRVAPSLGLASMRQRVELVGGKFTIESAENFGTTVLAWVPLQGGET</sequence>
<dbReference type="GO" id="GO:0005524">
    <property type="term" value="F:ATP binding"/>
    <property type="evidence" value="ECO:0007669"/>
    <property type="project" value="UniProtKB-KW"/>
</dbReference>
<dbReference type="InterPro" id="IPR011712">
    <property type="entry name" value="Sig_transdc_His_kin_sub3_dim/P"/>
</dbReference>